<keyword evidence="13" id="KW-0902">Two-component regulatory system</keyword>
<keyword evidence="10" id="KW-0547">Nucleotide-binding</keyword>
<evidence type="ECO:0000313" key="18">
    <source>
        <dbReference type="EMBL" id="KPV50667.1"/>
    </source>
</evidence>
<dbReference type="InterPro" id="IPR005467">
    <property type="entry name" value="His_kinase_dom"/>
</dbReference>
<dbReference type="Gene3D" id="1.10.287.130">
    <property type="match status" value="1"/>
</dbReference>
<dbReference type="InterPro" id="IPR052162">
    <property type="entry name" value="Sensor_kinase/Photoreceptor"/>
</dbReference>
<dbReference type="CDD" id="cd00082">
    <property type="entry name" value="HisKA"/>
    <property type="match status" value="1"/>
</dbReference>
<proteinExistence type="predicted"/>
<evidence type="ECO:0000256" key="10">
    <source>
        <dbReference type="ARBA" id="ARBA00022741"/>
    </source>
</evidence>
<dbReference type="PROSITE" id="PS50112">
    <property type="entry name" value="PAS"/>
    <property type="match status" value="1"/>
</dbReference>
<evidence type="ECO:0000256" key="11">
    <source>
        <dbReference type="ARBA" id="ARBA00022777"/>
    </source>
</evidence>
<dbReference type="SMART" id="SM00388">
    <property type="entry name" value="HisKA"/>
    <property type="match status" value="1"/>
</dbReference>
<evidence type="ECO:0000256" key="4">
    <source>
        <dbReference type="ARBA" id="ARBA00022475"/>
    </source>
</evidence>
<dbReference type="Pfam" id="PF08447">
    <property type="entry name" value="PAS_3"/>
    <property type="match status" value="2"/>
</dbReference>
<dbReference type="AlphaFoldDB" id="A0A0P9CYL1"/>
<dbReference type="Gene3D" id="3.30.450.20">
    <property type="entry name" value="PAS domain"/>
    <property type="match status" value="2"/>
</dbReference>
<dbReference type="InterPro" id="IPR001610">
    <property type="entry name" value="PAC"/>
</dbReference>
<keyword evidence="5" id="KW-0997">Cell inner membrane</keyword>
<dbReference type="CDD" id="cd00075">
    <property type="entry name" value="HATPase"/>
    <property type="match status" value="1"/>
</dbReference>
<dbReference type="PANTHER" id="PTHR43304">
    <property type="entry name" value="PHYTOCHROME-LIKE PROTEIN CPH1"/>
    <property type="match status" value="1"/>
</dbReference>
<dbReference type="InterPro" id="IPR004358">
    <property type="entry name" value="Sig_transdc_His_kin-like_C"/>
</dbReference>
<evidence type="ECO:0000256" key="2">
    <source>
        <dbReference type="ARBA" id="ARBA00004429"/>
    </source>
</evidence>
<keyword evidence="6" id="KW-0597">Phosphoprotein</keyword>
<feature type="non-terminal residue" evidence="18">
    <location>
        <position position="1"/>
    </location>
</feature>
<dbReference type="GO" id="GO:0000166">
    <property type="term" value="F:nucleotide binding"/>
    <property type="evidence" value="ECO:0007669"/>
    <property type="project" value="UniProtKB-KW"/>
</dbReference>
<dbReference type="FunFam" id="3.30.565.10:FF:000006">
    <property type="entry name" value="Sensor histidine kinase WalK"/>
    <property type="match status" value="1"/>
</dbReference>
<dbReference type="SMART" id="SM00091">
    <property type="entry name" value="PAS"/>
    <property type="match status" value="2"/>
</dbReference>
<feature type="domain" description="PAS" evidence="16">
    <location>
        <begin position="35"/>
        <end position="80"/>
    </location>
</feature>
<evidence type="ECO:0000256" key="3">
    <source>
        <dbReference type="ARBA" id="ARBA00012438"/>
    </source>
</evidence>
<dbReference type="EMBL" id="LJCR01001270">
    <property type="protein sequence ID" value="KPV50667.1"/>
    <property type="molecule type" value="Genomic_DNA"/>
</dbReference>
<evidence type="ECO:0000256" key="5">
    <source>
        <dbReference type="ARBA" id="ARBA00022519"/>
    </source>
</evidence>
<dbReference type="Gene3D" id="3.30.565.10">
    <property type="entry name" value="Histidine kinase-like ATPase, C-terminal domain"/>
    <property type="match status" value="1"/>
</dbReference>
<evidence type="ECO:0000256" key="14">
    <source>
        <dbReference type="ARBA" id="ARBA00023136"/>
    </source>
</evidence>
<dbReference type="SMART" id="SM00387">
    <property type="entry name" value="HATPase_c"/>
    <property type="match status" value="1"/>
</dbReference>
<dbReference type="GO" id="GO:0000155">
    <property type="term" value="F:phosphorelay sensor kinase activity"/>
    <property type="evidence" value="ECO:0007669"/>
    <property type="project" value="InterPro"/>
</dbReference>
<evidence type="ECO:0000256" key="12">
    <source>
        <dbReference type="ARBA" id="ARBA00022989"/>
    </source>
</evidence>
<protein>
    <recommendedName>
        <fullName evidence="3">histidine kinase</fullName>
        <ecNumber evidence="3">2.7.13.3</ecNumber>
    </recommendedName>
</protein>
<dbReference type="InterPro" id="IPR003594">
    <property type="entry name" value="HATPase_dom"/>
</dbReference>
<dbReference type="SUPFAM" id="SSF47384">
    <property type="entry name" value="Homodimeric domain of signal transducing histidine kinase"/>
    <property type="match status" value="1"/>
</dbReference>
<evidence type="ECO:0000313" key="19">
    <source>
        <dbReference type="Proteomes" id="UP000050509"/>
    </source>
</evidence>
<dbReference type="NCBIfam" id="TIGR00229">
    <property type="entry name" value="sensory_box"/>
    <property type="match status" value="1"/>
</dbReference>
<comment type="caution">
    <text evidence="18">The sequence shown here is derived from an EMBL/GenBank/DDBJ whole genome shotgun (WGS) entry which is preliminary data.</text>
</comment>
<comment type="catalytic activity">
    <reaction evidence="1">
        <text>ATP + protein L-histidine = ADP + protein N-phospho-L-histidine.</text>
        <dbReference type="EC" id="2.7.13.3"/>
    </reaction>
</comment>
<dbReference type="InterPro" id="IPR036890">
    <property type="entry name" value="HATPase_C_sf"/>
</dbReference>
<dbReference type="Gene3D" id="2.10.70.100">
    <property type="match status" value="1"/>
</dbReference>
<evidence type="ECO:0000256" key="9">
    <source>
        <dbReference type="ARBA" id="ARBA00022737"/>
    </source>
</evidence>
<feature type="domain" description="Histidine kinase" evidence="15">
    <location>
        <begin position="280"/>
        <end position="501"/>
    </location>
</feature>
<reference evidence="18 19" key="1">
    <citation type="submission" date="2015-09" db="EMBL/GenBank/DDBJ databases">
        <title>Draft genome sequence of Kouleothrix aurantiaca JCM 19913.</title>
        <authorList>
            <person name="Hemp J."/>
        </authorList>
    </citation>
    <scope>NUCLEOTIDE SEQUENCE [LARGE SCALE GENOMIC DNA]</scope>
    <source>
        <strain evidence="18 19">COM-B</strain>
    </source>
</reference>
<dbReference type="SMART" id="SM00086">
    <property type="entry name" value="PAC"/>
    <property type="match status" value="2"/>
</dbReference>
<keyword evidence="9" id="KW-0677">Repeat</keyword>
<dbReference type="InterPro" id="IPR000014">
    <property type="entry name" value="PAS"/>
</dbReference>
<dbReference type="PANTHER" id="PTHR43304:SF1">
    <property type="entry name" value="PAC DOMAIN-CONTAINING PROTEIN"/>
    <property type="match status" value="1"/>
</dbReference>
<evidence type="ECO:0000256" key="13">
    <source>
        <dbReference type="ARBA" id="ARBA00023012"/>
    </source>
</evidence>
<keyword evidence="14" id="KW-0472">Membrane</keyword>
<dbReference type="GO" id="GO:0005886">
    <property type="term" value="C:plasma membrane"/>
    <property type="evidence" value="ECO:0007669"/>
    <property type="project" value="UniProtKB-SubCell"/>
</dbReference>
<name>A0A0P9CYL1_9CHLR</name>
<dbReference type="CDD" id="cd00130">
    <property type="entry name" value="PAS"/>
    <property type="match status" value="1"/>
</dbReference>
<evidence type="ECO:0000256" key="1">
    <source>
        <dbReference type="ARBA" id="ARBA00000085"/>
    </source>
</evidence>
<dbReference type="Pfam" id="PF00512">
    <property type="entry name" value="HisKA"/>
    <property type="match status" value="1"/>
</dbReference>
<comment type="subcellular location">
    <subcellularLocation>
        <location evidence="2">Cell inner membrane</location>
        <topology evidence="2">Multi-pass membrane protein</topology>
    </subcellularLocation>
</comment>
<accession>A0A0P9CYL1</accession>
<keyword evidence="7" id="KW-0808">Transferase</keyword>
<keyword evidence="11" id="KW-0418">Kinase</keyword>
<keyword evidence="8" id="KW-0812">Transmembrane</keyword>
<dbReference type="FunFam" id="2.10.70.100:FF:000001">
    <property type="entry name" value="Sensory transduction histidine kinase"/>
    <property type="match status" value="1"/>
</dbReference>
<dbReference type="InterPro" id="IPR013655">
    <property type="entry name" value="PAS_fold_3"/>
</dbReference>
<evidence type="ECO:0000259" key="16">
    <source>
        <dbReference type="PROSITE" id="PS50112"/>
    </source>
</evidence>
<evidence type="ECO:0000259" key="15">
    <source>
        <dbReference type="PROSITE" id="PS50109"/>
    </source>
</evidence>
<feature type="domain" description="PAC" evidence="17">
    <location>
        <begin position="83"/>
        <end position="135"/>
    </location>
</feature>
<dbReference type="InterPro" id="IPR036097">
    <property type="entry name" value="HisK_dim/P_sf"/>
</dbReference>
<dbReference type="Proteomes" id="UP000050509">
    <property type="component" value="Unassembled WGS sequence"/>
</dbReference>
<evidence type="ECO:0000256" key="8">
    <source>
        <dbReference type="ARBA" id="ARBA00022692"/>
    </source>
</evidence>
<keyword evidence="19" id="KW-1185">Reference proteome</keyword>
<dbReference type="PRINTS" id="PR00344">
    <property type="entry name" value="BCTRLSENSOR"/>
</dbReference>
<dbReference type="SUPFAM" id="SSF55785">
    <property type="entry name" value="PYP-like sensor domain (PAS domain)"/>
    <property type="match status" value="2"/>
</dbReference>
<dbReference type="Pfam" id="PF02518">
    <property type="entry name" value="HATPase_c"/>
    <property type="match status" value="1"/>
</dbReference>
<sequence>NEDLLRTSAERFALSQRAGGIGTFEWLVQENRIIWTPELEQLYGLEPGGFEGKYENWAQRVHPDDRAAAEANLAEAVAGGPPYNIEFRVCWPDGTERWMLAKGDVTFNAQGVAERVIGVNVDVTERHEVANALAQRRQQLEMALDAARMGAWQWDFASRALVSTGGCKVHFGFPPDAELEFTQFTERIETSEQADFLALMRHAIAEAKAYDGEVKVHWPDGSMHFIRVTCQPVRSSDGVPYGLVGVTLDNTETRELLRREQQALAETQQALRLRDEFLSVASHELKTPLTSMLGNAQLLQRRLNRENVNVSPANTKALNVLVSQARRLERMINDLLDITRIAKGRLSIDAQHFDIARLANQVVEEVQPTLYLAHVVVADIRTAPVLIVGDPLRLEQVLQNLIQNAIKYSPNGGRIEVRVEARSGQAHISVSDQGIGIPEAAQPLLFSQFYRASNVRQQQISGMGIGLYVVKEIISMHNGTVSVESREGQGSTFIINLPLSPALVEPA</sequence>
<evidence type="ECO:0000256" key="7">
    <source>
        <dbReference type="ARBA" id="ARBA00022679"/>
    </source>
</evidence>
<dbReference type="FunFam" id="1.10.287.130:FF:000001">
    <property type="entry name" value="Two-component sensor histidine kinase"/>
    <property type="match status" value="1"/>
</dbReference>
<organism evidence="18 19">
    <name type="scientific">Kouleothrix aurantiaca</name>
    <dbReference type="NCBI Taxonomy" id="186479"/>
    <lineage>
        <taxon>Bacteria</taxon>
        <taxon>Bacillati</taxon>
        <taxon>Chloroflexota</taxon>
        <taxon>Chloroflexia</taxon>
        <taxon>Chloroflexales</taxon>
        <taxon>Roseiflexineae</taxon>
        <taxon>Roseiflexaceae</taxon>
        <taxon>Kouleothrix</taxon>
    </lineage>
</organism>
<dbReference type="PROSITE" id="PS50109">
    <property type="entry name" value="HIS_KIN"/>
    <property type="match status" value="1"/>
</dbReference>
<dbReference type="InterPro" id="IPR003661">
    <property type="entry name" value="HisK_dim/P_dom"/>
</dbReference>
<keyword evidence="12" id="KW-1133">Transmembrane helix</keyword>
<dbReference type="PROSITE" id="PS50113">
    <property type="entry name" value="PAC"/>
    <property type="match status" value="2"/>
</dbReference>
<evidence type="ECO:0000256" key="6">
    <source>
        <dbReference type="ARBA" id="ARBA00022553"/>
    </source>
</evidence>
<dbReference type="InterPro" id="IPR000700">
    <property type="entry name" value="PAS-assoc_C"/>
</dbReference>
<keyword evidence="4" id="KW-1003">Cell membrane</keyword>
<gene>
    <name evidence="18" type="ORF">SE17_25565</name>
</gene>
<dbReference type="InterPro" id="IPR035965">
    <property type="entry name" value="PAS-like_dom_sf"/>
</dbReference>
<evidence type="ECO:0000259" key="17">
    <source>
        <dbReference type="PROSITE" id="PS50113"/>
    </source>
</evidence>
<dbReference type="SUPFAM" id="SSF55874">
    <property type="entry name" value="ATPase domain of HSP90 chaperone/DNA topoisomerase II/histidine kinase"/>
    <property type="match status" value="1"/>
</dbReference>
<feature type="domain" description="PAC" evidence="17">
    <location>
        <begin position="210"/>
        <end position="262"/>
    </location>
</feature>
<dbReference type="EC" id="2.7.13.3" evidence="3"/>